<feature type="region of interest" description="Disordered" evidence="1">
    <location>
        <begin position="103"/>
        <end position="135"/>
    </location>
</feature>
<evidence type="ECO:0000313" key="2">
    <source>
        <dbReference type="EMBL" id="KAG5187934.1"/>
    </source>
</evidence>
<dbReference type="EMBL" id="JAFCMP010000079">
    <property type="protein sequence ID" value="KAG5187934.1"/>
    <property type="molecule type" value="Genomic_DNA"/>
</dbReference>
<keyword evidence="3" id="KW-1185">Reference proteome</keyword>
<comment type="caution">
    <text evidence="2">The sequence shown here is derived from an EMBL/GenBank/DDBJ whole genome shotgun (WGS) entry which is preliminary data.</text>
</comment>
<reference evidence="2" key="1">
    <citation type="submission" date="2021-02" db="EMBL/GenBank/DDBJ databases">
        <title>First Annotated Genome of the Yellow-green Alga Tribonema minus.</title>
        <authorList>
            <person name="Mahan K.M."/>
        </authorList>
    </citation>
    <scope>NUCLEOTIDE SEQUENCE</scope>
    <source>
        <strain evidence="2">UTEX B ZZ1240</strain>
    </source>
</reference>
<proteinExistence type="predicted"/>
<evidence type="ECO:0000313" key="3">
    <source>
        <dbReference type="Proteomes" id="UP000664859"/>
    </source>
</evidence>
<protein>
    <submittedName>
        <fullName evidence="2">Uncharacterized protein</fullName>
    </submittedName>
</protein>
<feature type="compositionally biased region" description="Low complexity" evidence="1">
    <location>
        <begin position="103"/>
        <end position="112"/>
    </location>
</feature>
<organism evidence="2 3">
    <name type="scientific">Tribonema minus</name>
    <dbReference type="NCBI Taxonomy" id="303371"/>
    <lineage>
        <taxon>Eukaryota</taxon>
        <taxon>Sar</taxon>
        <taxon>Stramenopiles</taxon>
        <taxon>Ochrophyta</taxon>
        <taxon>PX clade</taxon>
        <taxon>Xanthophyceae</taxon>
        <taxon>Tribonematales</taxon>
        <taxon>Tribonemataceae</taxon>
        <taxon>Tribonema</taxon>
    </lineage>
</organism>
<gene>
    <name evidence="2" type="ORF">JKP88DRAFT_243634</name>
</gene>
<evidence type="ECO:0000256" key="1">
    <source>
        <dbReference type="SAM" id="MobiDB-lite"/>
    </source>
</evidence>
<feature type="compositionally biased region" description="Basic residues" evidence="1">
    <location>
        <begin position="119"/>
        <end position="131"/>
    </location>
</feature>
<name>A0A835Z8I7_9STRA</name>
<sequence length="482" mass="50736">MQVPFIIATITHPSVIAPVRLLASQELGLELNHTSIIFMGRALKDADIVPSNALDVGDGDDMQDDPLHFGYLWIIDQSQLGKQQQPQGHSDGPHTVNVEASSSPVLSAAPAEAGEKSKKLGRPSSRTHRNLRGLDRAFSSSLGRSRAFDSSSRLLSQQSSLRETRAALAQTAAEAAISAAREQENFSLAAELEAVGCAAHAERLAQCGYAQRGAFAALTEADLAGEPLYLPRAARRQILARADAVAQAAQHAASLVRTGLQELDHRATAAEKFTLDGVAFFATRADMAAAVAAKQAAAAADAAGGKRAGRRVSDDGDSGSAAAARAAKEARLRKLQQQISDRAAAADELGRCGEARAAVECCERHAHLWGHWVHRVVDGQVRAATAVLQQWAIALGEGVGGFVERGVLSRLLRQGFEGLDLRPDDGEVDAILAGAVSADCPLVFDTGKVIESFAALVGRLLYARQGATGVCTPEGQNNVTAM</sequence>
<dbReference type="Proteomes" id="UP000664859">
    <property type="component" value="Unassembled WGS sequence"/>
</dbReference>
<accession>A0A835Z8I7</accession>
<dbReference type="AlphaFoldDB" id="A0A835Z8I7"/>